<evidence type="ECO:0000313" key="3">
    <source>
        <dbReference type="Proteomes" id="UP000295493"/>
    </source>
</evidence>
<dbReference type="CDD" id="cd14014">
    <property type="entry name" value="STKc_PknB_like"/>
    <property type="match status" value="1"/>
</dbReference>
<dbReference type="Pfam" id="PF00069">
    <property type="entry name" value="Pkinase"/>
    <property type="match status" value="1"/>
</dbReference>
<dbReference type="Gene3D" id="1.10.510.10">
    <property type="entry name" value="Transferase(Phosphotransferase) domain 1"/>
    <property type="match status" value="1"/>
</dbReference>
<dbReference type="Proteomes" id="UP000295493">
    <property type="component" value="Unassembled WGS sequence"/>
</dbReference>
<dbReference type="PANTHER" id="PTHR44329">
    <property type="entry name" value="SERINE/THREONINE-PROTEIN KINASE TNNI3K-RELATED"/>
    <property type="match status" value="1"/>
</dbReference>
<protein>
    <submittedName>
        <fullName evidence="2">Serine/threonine protein kinase</fullName>
    </submittedName>
</protein>
<accession>A0A4R6FQM1</accession>
<dbReference type="SMART" id="SM00220">
    <property type="entry name" value="S_TKc"/>
    <property type="match status" value="1"/>
</dbReference>
<dbReference type="GO" id="GO:0005524">
    <property type="term" value="F:ATP binding"/>
    <property type="evidence" value="ECO:0007669"/>
    <property type="project" value="InterPro"/>
</dbReference>
<dbReference type="AlphaFoldDB" id="A0A4R6FQM1"/>
<evidence type="ECO:0000313" key="2">
    <source>
        <dbReference type="EMBL" id="TDN83025.1"/>
    </source>
</evidence>
<sequence>MLIANRYEPTGPSANGGMGDVIQCRDTHLDRSVVIKSLQPGVETSRLLDEQRALSKLRSKHVVQLFDVVQLQQPSGSSNGLVLEYIAGSDLPYAGFTVDHAYMRTLWQIASGLRDIHAAGVIHRDLKPNNIRVDLEGVVKIIDFGLARSTGLDDRTRSIIGTPIFMAPELWGETTISFSTSIDVYAFGVSALALVSTAVPAALQERPPQPVSRQDAAAILAGLPDHLIDLIISCLAANPADRPAMAAVAAAMEKHLLYKRHRAIAVINNQPKTLDAASSSIAMKVGSDRAMTVRYDGHGFVVSEVTGPVYLNNMAAKAGTLIPGCCVITFGNVSGQRTFVTFDISNPEVIA</sequence>
<dbReference type="InterPro" id="IPR011009">
    <property type="entry name" value="Kinase-like_dom_sf"/>
</dbReference>
<dbReference type="RefSeq" id="WP_133495555.1">
    <property type="nucleotide sequence ID" value="NZ_BMLU01000005.1"/>
</dbReference>
<dbReference type="PROSITE" id="PS50011">
    <property type="entry name" value="PROTEIN_KINASE_DOM"/>
    <property type="match status" value="1"/>
</dbReference>
<organism evidence="2 3">
    <name type="scientific">Stakelama pacifica</name>
    <dbReference type="NCBI Taxonomy" id="517720"/>
    <lineage>
        <taxon>Bacteria</taxon>
        <taxon>Pseudomonadati</taxon>
        <taxon>Pseudomonadota</taxon>
        <taxon>Alphaproteobacteria</taxon>
        <taxon>Sphingomonadales</taxon>
        <taxon>Sphingomonadaceae</taxon>
        <taxon>Stakelama</taxon>
    </lineage>
</organism>
<proteinExistence type="predicted"/>
<feature type="domain" description="Protein kinase" evidence="1">
    <location>
        <begin position="7"/>
        <end position="258"/>
    </location>
</feature>
<dbReference type="OrthoDB" id="9801841at2"/>
<keyword evidence="2" id="KW-0808">Transferase</keyword>
<dbReference type="Gene3D" id="3.30.200.20">
    <property type="entry name" value="Phosphorylase Kinase, domain 1"/>
    <property type="match status" value="1"/>
</dbReference>
<keyword evidence="2" id="KW-0418">Kinase</keyword>
<name>A0A4R6FQM1_9SPHN</name>
<dbReference type="InterPro" id="IPR000719">
    <property type="entry name" value="Prot_kinase_dom"/>
</dbReference>
<gene>
    <name evidence="2" type="ORF">EV664_105225</name>
</gene>
<reference evidence="2 3" key="1">
    <citation type="submission" date="2019-03" db="EMBL/GenBank/DDBJ databases">
        <title>Genomic Encyclopedia of Type Strains, Phase IV (KMG-IV): sequencing the most valuable type-strain genomes for metagenomic binning, comparative biology and taxonomic classification.</title>
        <authorList>
            <person name="Goeker M."/>
        </authorList>
    </citation>
    <scope>NUCLEOTIDE SEQUENCE [LARGE SCALE GENOMIC DNA]</scope>
    <source>
        <strain evidence="2 3">DSM 25059</strain>
    </source>
</reference>
<dbReference type="EMBL" id="SNWD01000005">
    <property type="protein sequence ID" value="TDN83025.1"/>
    <property type="molecule type" value="Genomic_DNA"/>
</dbReference>
<keyword evidence="2" id="KW-0723">Serine/threonine-protein kinase</keyword>
<dbReference type="InterPro" id="IPR051681">
    <property type="entry name" value="Ser/Thr_Kinases-Pseudokinases"/>
</dbReference>
<dbReference type="GO" id="GO:0004674">
    <property type="term" value="F:protein serine/threonine kinase activity"/>
    <property type="evidence" value="ECO:0007669"/>
    <property type="project" value="UniProtKB-KW"/>
</dbReference>
<evidence type="ECO:0000259" key="1">
    <source>
        <dbReference type="PROSITE" id="PS50011"/>
    </source>
</evidence>
<dbReference type="SUPFAM" id="SSF56112">
    <property type="entry name" value="Protein kinase-like (PK-like)"/>
    <property type="match status" value="1"/>
</dbReference>
<comment type="caution">
    <text evidence="2">The sequence shown here is derived from an EMBL/GenBank/DDBJ whole genome shotgun (WGS) entry which is preliminary data.</text>
</comment>
<keyword evidence="3" id="KW-1185">Reference proteome</keyword>